<evidence type="ECO:0000313" key="3">
    <source>
        <dbReference type="Proteomes" id="UP000480151"/>
    </source>
</evidence>
<name>A0A6M1PVN7_9BACL</name>
<dbReference type="RefSeq" id="WP_165100674.1">
    <property type="nucleotide sequence ID" value="NZ_JAAKGU010000008.1"/>
</dbReference>
<dbReference type="InterPro" id="IPR024079">
    <property type="entry name" value="MetalloPept_cat_dom_sf"/>
</dbReference>
<dbReference type="EMBL" id="JAAKGU010000008">
    <property type="protein sequence ID" value="NGM84221.1"/>
    <property type="molecule type" value="Genomic_DNA"/>
</dbReference>
<keyword evidence="1" id="KW-0472">Membrane</keyword>
<dbReference type="SUPFAM" id="SSF55486">
    <property type="entry name" value="Metalloproteases ('zincins'), catalytic domain"/>
    <property type="match status" value="1"/>
</dbReference>
<sequence>MKQLLTPKKKIFFMIGIISIIVIAYSSTSFATIFAGGRSSANFNAYYDSSVAIYGYSGAYDSARADWNAASGSVNIGKTTSTSGNPDKYYVGTTATTGLLGVTTPYNSSGGVVGVSDTWAYATVAIYDNQMNDYYMSGPERISNATHEVGHTLSQAHPVTSQSSVMKQGIQSIGVQTWDKESLISKWGN</sequence>
<dbReference type="AlphaFoldDB" id="A0A6M1PVN7"/>
<protein>
    <recommendedName>
        <fullName evidence="4">Peptidase M10 metallopeptidase domain-containing protein</fullName>
    </recommendedName>
</protein>
<evidence type="ECO:0000313" key="2">
    <source>
        <dbReference type="EMBL" id="NGM84221.1"/>
    </source>
</evidence>
<evidence type="ECO:0008006" key="4">
    <source>
        <dbReference type="Google" id="ProtNLM"/>
    </source>
</evidence>
<reference evidence="2 3" key="1">
    <citation type="submission" date="2020-02" db="EMBL/GenBank/DDBJ databases">
        <authorList>
            <person name="Gao J."/>
            <person name="Sun J."/>
        </authorList>
    </citation>
    <scope>NUCLEOTIDE SEQUENCE [LARGE SCALE GENOMIC DNA]</scope>
    <source>
        <strain evidence="2 3">7124</strain>
    </source>
</reference>
<dbReference type="Proteomes" id="UP000480151">
    <property type="component" value="Unassembled WGS sequence"/>
</dbReference>
<keyword evidence="1" id="KW-0812">Transmembrane</keyword>
<feature type="transmembrane region" description="Helical" evidence="1">
    <location>
        <begin position="12"/>
        <end position="35"/>
    </location>
</feature>
<comment type="caution">
    <text evidence="2">The sequence shown here is derived from an EMBL/GenBank/DDBJ whole genome shotgun (WGS) entry which is preliminary data.</text>
</comment>
<organism evidence="2 3">
    <name type="scientific">Paenibacillus apii</name>
    <dbReference type="NCBI Taxonomy" id="1850370"/>
    <lineage>
        <taxon>Bacteria</taxon>
        <taxon>Bacillati</taxon>
        <taxon>Bacillota</taxon>
        <taxon>Bacilli</taxon>
        <taxon>Bacillales</taxon>
        <taxon>Paenibacillaceae</taxon>
        <taxon>Paenibacillus</taxon>
    </lineage>
</organism>
<gene>
    <name evidence="2" type="ORF">G5B47_17560</name>
</gene>
<dbReference type="GO" id="GO:0008237">
    <property type="term" value="F:metallopeptidase activity"/>
    <property type="evidence" value="ECO:0007669"/>
    <property type="project" value="InterPro"/>
</dbReference>
<keyword evidence="1" id="KW-1133">Transmembrane helix</keyword>
<proteinExistence type="predicted"/>
<evidence type="ECO:0000256" key="1">
    <source>
        <dbReference type="SAM" id="Phobius"/>
    </source>
</evidence>
<keyword evidence="3" id="KW-1185">Reference proteome</keyword>
<dbReference type="Gene3D" id="3.40.390.10">
    <property type="entry name" value="Collagenase (Catalytic Domain)"/>
    <property type="match status" value="1"/>
</dbReference>
<accession>A0A6M1PVN7</accession>